<dbReference type="SUPFAM" id="SSF52113">
    <property type="entry name" value="BRCT domain"/>
    <property type="match status" value="2"/>
</dbReference>
<evidence type="ECO:0008006" key="13">
    <source>
        <dbReference type="Google" id="ProtNLM"/>
    </source>
</evidence>
<dbReference type="FunFam" id="3.30.40.10:FF:000310">
    <property type="entry name" value="Breast cancer associated RING 1"/>
    <property type="match status" value="1"/>
</dbReference>
<dbReference type="InterPro" id="IPR013083">
    <property type="entry name" value="Znf_RING/FYVE/PHD"/>
</dbReference>
<keyword evidence="3" id="KW-0677">Repeat</keyword>
<dbReference type="EMBL" id="FN596502">
    <property type="protein sequence ID" value="CBI37160.3"/>
    <property type="molecule type" value="Genomic_DNA"/>
</dbReference>
<evidence type="ECO:0000259" key="9">
    <source>
        <dbReference type="PROSITE" id="PS50172"/>
    </source>
</evidence>
<feature type="domain" description="BRCT" evidence="9">
    <location>
        <begin position="212"/>
        <end position="284"/>
    </location>
</feature>
<dbReference type="InterPro" id="IPR031099">
    <property type="entry name" value="BRCA1-associated"/>
</dbReference>
<dbReference type="InterPro" id="IPR036420">
    <property type="entry name" value="BRCT_dom_sf"/>
</dbReference>
<evidence type="ECO:0000313" key="12">
    <source>
        <dbReference type="Proteomes" id="UP000009183"/>
    </source>
</evidence>
<dbReference type="InterPro" id="IPR001357">
    <property type="entry name" value="BRCT_dom"/>
</dbReference>
<organism evidence="11 12">
    <name type="scientific">Vitis vinifera</name>
    <name type="common">Grape</name>
    <dbReference type="NCBI Taxonomy" id="29760"/>
    <lineage>
        <taxon>Eukaryota</taxon>
        <taxon>Viridiplantae</taxon>
        <taxon>Streptophyta</taxon>
        <taxon>Embryophyta</taxon>
        <taxon>Tracheophyta</taxon>
        <taxon>Spermatophyta</taxon>
        <taxon>Magnoliopsida</taxon>
        <taxon>eudicotyledons</taxon>
        <taxon>Gunneridae</taxon>
        <taxon>Pentapetalae</taxon>
        <taxon>rosids</taxon>
        <taxon>Vitales</taxon>
        <taxon>Vitaceae</taxon>
        <taxon>Viteae</taxon>
        <taxon>Vitis</taxon>
    </lineage>
</organism>
<feature type="domain" description="PHD-type" evidence="10">
    <location>
        <begin position="38"/>
        <end position="158"/>
    </location>
</feature>
<dbReference type="AlphaFoldDB" id="D7U343"/>
<evidence type="ECO:0000259" key="10">
    <source>
        <dbReference type="PROSITE" id="PS51805"/>
    </source>
</evidence>
<dbReference type="GO" id="GO:0008270">
    <property type="term" value="F:zinc ion binding"/>
    <property type="evidence" value="ECO:0007669"/>
    <property type="project" value="UniProtKB-KW"/>
</dbReference>
<evidence type="ECO:0000256" key="7">
    <source>
        <dbReference type="ARBA" id="ARBA00023204"/>
    </source>
</evidence>
<keyword evidence="8" id="KW-0539">Nucleus</keyword>
<dbReference type="GO" id="GO:0006281">
    <property type="term" value="P:DNA repair"/>
    <property type="evidence" value="ECO:0007669"/>
    <property type="project" value="UniProtKB-KW"/>
</dbReference>
<dbReference type="Gene3D" id="3.30.40.10">
    <property type="entry name" value="Zinc/RING finger domain, C3HC4 (zinc finger)"/>
    <property type="match status" value="1"/>
</dbReference>
<dbReference type="STRING" id="29760.D7U343"/>
<dbReference type="PaxDb" id="29760-VIT_07s0005g03940.t01"/>
<keyword evidence="2" id="KW-0479">Metal-binding</keyword>
<dbReference type="PANTHER" id="PTHR13763:SF9">
    <property type="entry name" value="BRCA1-ASSOCIATED RING DOMAIN PROTEIN 1"/>
    <property type="match status" value="1"/>
</dbReference>
<keyword evidence="5" id="KW-0863">Zinc-finger</keyword>
<dbReference type="InterPro" id="IPR034732">
    <property type="entry name" value="EPHD"/>
</dbReference>
<accession>D7U343</accession>
<dbReference type="HOGENOM" id="CLU_025968_1_0_1"/>
<evidence type="ECO:0000256" key="6">
    <source>
        <dbReference type="ARBA" id="ARBA00022833"/>
    </source>
</evidence>
<dbReference type="CDD" id="cd17734">
    <property type="entry name" value="BRCT_Bard1_rpt1"/>
    <property type="match status" value="1"/>
</dbReference>
<evidence type="ECO:0000256" key="1">
    <source>
        <dbReference type="ARBA" id="ARBA00004123"/>
    </source>
</evidence>
<dbReference type="Gene3D" id="3.40.50.10190">
    <property type="entry name" value="BRCT domain"/>
    <property type="match status" value="2"/>
</dbReference>
<sequence length="419" mass="46588">MSYSGNGLIFSSNLESKHIGSISGPHLRSNSGSSDVKEIVCGFCQSSKLSMATGPMLHYANGKPVQSSNIFDSNVIHVHKKCVDWAPRVYYAGETIINLEKELERSGQLECSGCGLKGAALGCYMKHCRKSFHVLCAMKILHCRWDFENFLMFCPSHSSLKFPSEKSQFGEKSTKNNSKSTQMYISYSFNCCCGVTEWVLCGSALSTKEKFLLVKFGETICVSVSKYWNPNVTHVITATDVNGACCRTIKVLMAILHGGWILKIDWVKACMEALYLVDEEPYEVSLDNYGCRDGPKTGRLRSLDNAPKLFKDLIFYFIGDFVPTYKIDLVDLIRAAGGFVLACKNKLVAQVHDGRIAPSTALVVYNLEPPQGSMLREDDPVMLWKREAEVLAAMIGSHVISDRWILDSIAACRLQPFTL</sequence>
<protein>
    <recommendedName>
        <fullName evidence="13">BRCA1-associated RING domain protein 1</fullName>
    </recommendedName>
</protein>
<evidence type="ECO:0000256" key="2">
    <source>
        <dbReference type="ARBA" id="ARBA00022723"/>
    </source>
</evidence>
<gene>
    <name evidence="11" type="ordered locus">VIT_07s0005g03940</name>
</gene>
<evidence type="ECO:0000256" key="5">
    <source>
        <dbReference type="ARBA" id="ARBA00022771"/>
    </source>
</evidence>
<evidence type="ECO:0000256" key="8">
    <source>
        <dbReference type="ARBA" id="ARBA00023242"/>
    </source>
</evidence>
<feature type="domain" description="BRCT" evidence="9">
    <location>
        <begin position="305"/>
        <end position="419"/>
    </location>
</feature>
<dbReference type="Pfam" id="PF00533">
    <property type="entry name" value="BRCT"/>
    <property type="match status" value="1"/>
</dbReference>
<proteinExistence type="predicted"/>
<dbReference type="FunFam" id="3.40.50.10190:FF:000006">
    <property type="entry name" value="Breast cancer type 1 susceptibility protein homolog"/>
    <property type="match status" value="1"/>
</dbReference>
<dbReference type="GO" id="GO:0005634">
    <property type="term" value="C:nucleus"/>
    <property type="evidence" value="ECO:0007669"/>
    <property type="project" value="UniProtKB-SubCell"/>
</dbReference>
<dbReference type="SMART" id="SM00292">
    <property type="entry name" value="BRCT"/>
    <property type="match status" value="2"/>
</dbReference>
<evidence type="ECO:0000256" key="3">
    <source>
        <dbReference type="ARBA" id="ARBA00022737"/>
    </source>
</evidence>
<dbReference type="eggNOG" id="KOG4362">
    <property type="taxonomic scope" value="Eukaryota"/>
</dbReference>
<dbReference type="InParanoid" id="D7U343"/>
<dbReference type="Pfam" id="PF13771">
    <property type="entry name" value="zf-HC5HC2H"/>
    <property type="match status" value="1"/>
</dbReference>
<dbReference type="PROSITE" id="PS51805">
    <property type="entry name" value="EPHD"/>
    <property type="match status" value="1"/>
</dbReference>
<dbReference type="PANTHER" id="PTHR13763">
    <property type="entry name" value="BREAST CANCER TYPE 1 SUSCEPTIBILITY PROTEIN BRCA1"/>
    <property type="match status" value="1"/>
</dbReference>
<dbReference type="FunCoup" id="D7U343">
    <property type="interactions" value="257"/>
</dbReference>
<comment type="subcellular location">
    <subcellularLocation>
        <location evidence="1">Nucleus</location>
    </subcellularLocation>
</comment>
<keyword evidence="4" id="KW-0227">DNA damage</keyword>
<keyword evidence="7" id="KW-0234">DNA repair</keyword>
<dbReference type="OMA" id="DMGCATR"/>
<reference evidence="12" key="1">
    <citation type="journal article" date="2007" name="Nature">
        <title>The grapevine genome sequence suggests ancestral hexaploidization in major angiosperm phyla.</title>
        <authorList>
            <consortium name="The French-Italian Public Consortium for Grapevine Genome Characterization."/>
            <person name="Jaillon O."/>
            <person name="Aury J.-M."/>
            <person name="Noel B."/>
            <person name="Policriti A."/>
            <person name="Clepet C."/>
            <person name="Casagrande A."/>
            <person name="Choisne N."/>
            <person name="Aubourg S."/>
            <person name="Vitulo N."/>
            <person name="Jubin C."/>
            <person name="Vezzi A."/>
            <person name="Legeai F."/>
            <person name="Hugueney P."/>
            <person name="Dasilva C."/>
            <person name="Horner D."/>
            <person name="Mica E."/>
            <person name="Jublot D."/>
            <person name="Poulain J."/>
            <person name="Bruyere C."/>
            <person name="Billault A."/>
            <person name="Segurens B."/>
            <person name="Gouyvenoux M."/>
            <person name="Ugarte E."/>
            <person name="Cattonaro F."/>
            <person name="Anthouard V."/>
            <person name="Vico V."/>
            <person name="Del Fabbro C."/>
            <person name="Alaux M."/>
            <person name="Di Gaspero G."/>
            <person name="Dumas V."/>
            <person name="Felice N."/>
            <person name="Paillard S."/>
            <person name="Juman I."/>
            <person name="Moroldo M."/>
            <person name="Scalabrin S."/>
            <person name="Canaguier A."/>
            <person name="Le Clainche I."/>
            <person name="Malacrida G."/>
            <person name="Durand E."/>
            <person name="Pesole G."/>
            <person name="Laucou V."/>
            <person name="Chatelet P."/>
            <person name="Merdinoglu D."/>
            <person name="Delledonne M."/>
            <person name="Pezzotti M."/>
            <person name="Lecharny A."/>
            <person name="Scarpelli C."/>
            <person name="Artiguenave F."/>
            <person name="Pe M.E."/>
            <person name="Valle G."/>
            <person name="Morgante M."/>
            <person name="Caboche M."/>
            <person name="Adam-Blondon A.-F."/>
            <person name="Weissenbach J."/>
            <person name="Quetier F."/>
            <person name="Wincker P."/>
        </authorList>
    </citation>
    <scope>NUCLEOTIDE SEQUENCE [LARGE SCALE GENOMIC DNA]</scope>
    <source>
        <strain evidence="12">cv. Pinot noir / PN40024</strain>
    </source>
</reference>
<keyword evidence="12" id="KW-1185">Reference proteome</keyword>
<name>D7U343_VITVI</name>
<dbReference type="Proteomes" id="UP000009183">
    <property type="component" value="Chromosome 7"/>
</dbReference>
<evidence type="ECO:0000256" key="4">
    <source>
        <dbReference type="ARBA" id="ARBA00022763"/>
    </source>
</evidence>
<evidence type="ECO:0000313" key="11">
    <source>
        <dbReference type="EMBL" id="CBI37160.3"/>
    </source>
</evidence>
<dbReference type="PROSITE" id="PS50172">
    <property type="entry name" value="BRCT"/>
    <property type="match status" value="2"/>
</dbReference>
<keyword evidence="6" id="KW-0862">Zinc</keyword>